<organism evidence="1 2">
    <name type="scientific">Stephania cephalantha</name>
    <dbReference type="NCBI Taxonomy" id="152367"/>
    <lineage>
        <taxon>Eukaryota</taxon>
        <taxon>Viridiplantae</taxon>
        <taxon>Streptophyta</taxon>
        <taxon>Embryophyta</taxon>
        <taxon>Tracheophyta</taxon>
        <taxon>Spermatophyta</taxon>
        <taxon>Magnoliopsida</taxon>
        <taxon>Ranunculales</taxon>
        <taxon>Menispermaceae</taxon>
        <taxon>Menispermoideae</taxon>
        <taxon>Cissampelideae</taxon>
        <taxon>Stephania</taxon>
    </lineage>
</organism>
<sequence length="69" mass="7624">MAFPFIAALEESEEHGGFFDHGAHGSSWARLESKNVVVLESCANRRISKLANQIDTLRNVEGVVKMKPP</sequence>
<accession>A0AAP0HWJ8</accession>
<dbReference type="Proteomes" id="UP001419268">
    <property type="component" value="Unassembled WGS sequence"/>
</dbReference>
<name>A0AAP0HWJ8_9MAGN</name>
<gene>
    <name evidence="1" type="ORF">Scep_023777</name>
</gene>
<keyword evidence="2" id="KW-1185">Reference proteome</keyword>
<protein>
    <submittedName>
        <fullName evidence="1">Uncharacterized protein</fullName>
    </submittedName>
</protein>
<dbReference type="EMBL" id="JBBNAG010000010">
    <property type="protein sequence ID" value="KAK9100347.1"/>
    <property type="molecule type" value="Genomic_DNA"/>
</dbReference>
<evidence type="ECO:0000313" key="1">
    <source>
        <dbReference type="EMBL" id="KAK9100347.1"/>
    </source>
</evidence>
<proteinExistence type="predicted"/>
<comment type="caution">
    <text evidence="1">The sequence shown here is derived from an EMBL/GenBank/DDBJ whole genome shotgun (WGS) entry which is preliminary data.</text>
</comment>
<evidence type="ECO:0000313" key="2">
    <source>
        <dbReference type="Proteomes" id="UP001419268"/>
    </source>
</evidence>
<dbReference type="AlphaFoldDB" id="A0AAP0HWJ8"/>
<reference evidence="1 2" key="1">
    <citation type="submission" date="2024-01" db="EMBL/GenBank/DDBJ databases">
        <title>Genome assemblies of Stephania.</title>
        <authorList>
            <person name="Yang L."/>
        </authorList>
    </citation>
    <scope>NUCLEOTIDE SEQUENCE [LARGE SCALE GENOMIC DNA]</scope>
    <source>
        <strain evidence="1">JXDWG</strain>
        <tissue evidence="1">Leaf</tissue>
    </source>
</reference>